<protein>
    <submittedName>
        <fullName evidence="6">Putative dehydrogenase</fullName>
    </submittedName>
</protein>
<dbReference type="PANTHER" id="PTHR22604">
    <property type="entry name" value="OXIDOREDUCTASES"/>
    <property type="match status" value="1"/>
</dbReference>
<sequence>MTFPHPRVVPLRGGPQLRWGVLGPGGIATDFVSTLHAHTDQRVTAVGSRSAARAEHFARTHGIPRSYGSAQGLVDDPEVDIVYVAAPNSQHRPLALQAIAAGKHVLVEKPIGVDHADALAIAQAARAAGVFAMEAMWSRFLPQTDVILQLLESGRLGTVTLVTADFGADFGTDQTVPVFRPETGGGAMRDIGIYPVWFGRFVLGHPQEIVARGQLTDSGVDGQVAMIFTAANSAQALLSTTMLADTPTEATISGTLARIEVRSPFLMPDGFDLVTADDRQSWTDESGLRLRDGLCWQATAIAAHVADGLTESPLHTLDDSLAIMEIIDEVRRSVHEAGQS</sequence>
<dbReference type="PANTHER" id="PTHR22604:SF105">
    <property type="entry name" value="TRANS-1,2-DIHYDROBENZENE-1,2-DIOL DEHYDROGENASE"/>
    <property type="match status" value="1"/>
</dbReference>
<evidence type="ECO:0000256" key="2">
    <source>
        <dbReference type="ARBA" id="ARBA00023002"/>
    </source>
</evidence>
<dbReference type="SUPFAM" id="SSF55347">
    <property type="entry name" value="Glyceraldehyde-3-phosphate dehydrogenase-like, C-terminal domain"/>
    <property type="match status" value="1"/>
</dbReference>
<dbReference type="InterPro" id="IPR000683">
    <property type="entry name" value="Gfo/Idh/MocA-like_OxRdtase_N"/>
</dbReference>
<proteinExistence type="inferred from homology"/>
<reference evidence="6 7" key="1">
    <citation type="submission" date="2020-07" db="EMBL/GenBank/DDBJ databases">
        <title>Sequencing the genomes of 1000 actinobacteria strains.</title>
        <authorList>
            <person name="Klenk H.-P."/>
        </authorList>
    </citation>
    <scope>NUCLEOTIDE SEQUENCE [LARGE SCALE GENOMIC DNA]</scope>
    <source>
        <strain evidence="6 7">LI1</strain>
    </source>
</reference>
<dbReference type="Pfam" id="PF22725">
    <property type="entry name" value="GFO_IDH_MocA_C3"/>
    <property type="match status" value="1"/>
</dbReference>
<dbReference type="Gene3D" id="3.30.360.10">
    <property type="entry name" value="Dihydrodipicolinate Reductase, domain 2"/>
    <property type="match status" value="1"/>
</dbReference>
<keyword evidence="2" id="KW-0560">Oxidoreductase</keyword>
<evidence type="ECO:0000259" key="4">
    <source>
        <dbReference type="Pfam" id="PF01408"/>
    </source>
</evidence>
<organism evidence="6 7">
    <name type="scientific">Glaciibacter psychrotolerans</name>
    <dbReference type="NCBI Taxonomy" id="670054"/>
    <lineage>
        <taxon>Bacteria</taxon>
        <taxon>Bacillati</taxon>
        <taxon>Actinomycetota</taxon>
        <taxon>Actinomycetes</taxon>
        <taxon>Micrococcales</taxon>
        <taxon>Microbacteriaceae</taxon>
        <taxon>Glaciibacter</taxon>
    </lineage>
</organism>
<dbReference type="GO" id="GO:0016491">
    <property type="term" value="F:oxidoreductase activity"/>
    <property type="evidence" value="ECO:0007669"/>
    <property type="project" value="UniProtKB-KW"/>
</dbReference>
<evidence type="ECO:0000256" key="3">
    <source>
        <dbReference type="ARBA" id="ARBA00023027"/>
    </source>
</evidence>
<evidence type="ECO:0000313" key="6">
    <source>
        <dbReference type="EMBL" id="NYJ18375.1"/>
    </source>
</evidence>
<dbReference type="InterPro" id="IPR055170">
    <property type="entry name" value="GFO_IDH_MocA-like_dom"/>
</dbReference>
<dbReference type="SUPFAM" id="SSF51735">
    <property type="entry name" value="NAD(P)-binding Rossmann-fold domains"/>
    <property type="match status" value="1"/>
</dbReference>
<comment type="caution">
    <text evidence="6">The sequence shown here is derived from an EMBL/GenBank/DDBJ whole genome shotgun (WGS) entry which is preliminary data.</text>
</comment>
<comment type="similarity">
    <text evidence="1">Belongs to the Gfo/Idh/MocA family.</text>
</comment>
<keyword evidence="7" id="KW-1185">Reference proteome</keyword>
<gene>
    <name evidence="6" type="ORF">HNR05_000166</name>
</gene>
<dbReference type="InterPro" id="IPR050984">
    <property type="entry name" value="Gfo/Idh/MocA_domain"/>
</dbReference>
<dbReference type="GO" id="GO:0000166">
    <property type="term" value="F:nucleotide binding"/>
    <property type="evidence" value="ECO:0007669"/>
    <property type="project" value="InterPro"/>
</dbReference>
<feature type="domain" description="Gfo/Idh/MocA-like oxidoreductase N-terminal" evidence="4">
    <location>
        <begin position="17"/>
        <end position="133"/>
    </location>
</feature>
<dbReference type="Proteomes" id="UP000537260">
    <property type="component" value="Unassembled WGS sequence"/>
</dbReference>
<dbReference type="InterPro" id="IPR036291">
    <property type="entry name" value="NAD(P)-bd_dom_sf"/>
</dbReference>
<dbReference type="AlphaFoldDB" id="A0A7Z0EB63"/>
<keyword evidence="3" id="KW-0520">NAD</keyword>
<evidence type="ECO:0000313" key="7">
    <source>
        <dbReference type="Proteomes" id="UP000537260"/>
    </source>
</evidence>
<evidence type="ECO:0000256" key="1">
    <source>
        <dbReference type="ARBA" id="ARBA00010928"/>
    </source>
</evidence>
<feature type="domain" description="GFO/IDH/MocA-like oxidoreductase" evidence="5">
    <location>
        <begin position="149"/>
        <end position="259"/>
    </location>
</feature>
<name>A0A7Z0EB63_9MICO</name>
<accession>A0A7Z0EB63</accession>
<dbReference type="Gene3D" id="3.40.50.720">
    <property type="entry name" value="NAD(P)-binding Rossmann-like Domain"/>
    <property type="match status" value="1"/>
</dbReference>
<dbReference type="EMBL" id="JACCFM010000001">
    <property type="protein sequence ID" value="NYJ18375.1"/>
    <property type="molecule type" value="Genomic_DNA"/>
</dbReference>
<dbReference type="RefSeq" id="WP_179577293.1">
    <property type="nucleotide sequence ID" value="NZ_JACCFM010000001.1"/>
</dbReference>
<evidence type="ECO:0000259" key="5">
    <source>
        <dbReference type="Pfam" id="PF22725"/>
    </source>
</evidence>
<dbReference type="Pfam" id="PF01408">
    <property type="entry name" value="GFO_IDH_MocA"/>
    <property type="match status" value="1"/>
</dbReference>